<dbReference type="Gene3D" id="3.90.550.10">
    <property type="entry name" value="Spore Coat Polysaccharide Biosynthesis Protein SpsA, Chain A"/>
    <property type="match status" value="1"/>
</dbReference>
<feature type="domain" description="Nucleotidyl transferase" evidence="1">
    <location>
        <begin position="12"/>
        <end position="297"/>
    </location>
</feature>
<dbReference type="RefSeq" id="WP_168058255.1">
    <property type="nucleotide sequence ID" value="NZ_VTOW01000001.1"/>
</dbReference>
<comment type="caution">
    <text evidence="2">The sequence shown here is derived from an EMBL/GenBank/DDBJ whole genome shotgun (WGS) entry which is preliminary data.</text>
</comment>
<name>A0A7X6IA05_9BACT</name>
<dbReference type="GO" id="GO:0009298">
    <property type="term" value="P:GDP-mannose biosynthetic process"/>
    <property type="evidence" value="ECO:0007669"/>
    <property type="project" value="TreeGrafter"/>
</dbReference>
<dbReference type="AlphaFoldDB" id="A0A7X6IA05"/>
<proteinExistence type="predicted"/>
<gene>
    <name evidence="2" type="ORF">MNODULE_04390</name>
</gene>
<protein>
    <recommendedName>
        <fullName evidence="1">Nucleotidyl transferase domain-containing protein</fullName>
    </recommendedName>
</protein>
<dbReference type="EMBL" id="VTOW01000001">
    <property type="protein sequence ID" value="NKE69981.1"/>
    <property type="molecule type" value="Genomic_DNA"/>
</dbReference>
<dbReference type="SUPFAM" id="SSF53448">
    <property type="entry name" value="Nucleotide-diphospho-sugar transferases"/>
    <property type="match status" value="1"/>
</dbReference>
<dbReference type="GO" id="GO:0004475">
    <property type="term" value="F:mannose-1-phosphate guanylyltransferase (GTP) activity"/>
    <property type="evidence" value="ECO:0007669"/>
    <property type="project" value="TreeGrafter"/>
</dbReference>
<organism evidence="2 3">
    <name type="scientific">Candidatus Manganitrophus noduliformans</name>
    <dbReference type="NCBI Taxonomy" id="2606439"/>
    <lineage>
        <taxon>Bacteria</taxon>
        <taxon>Pseudomonadati</taxon>
        <taxon>Nitrospirota</taxon>
        <taxon>Nitrospiria</taxon>
        <taxon>Candidatus Troglogloeales</taxon>
        <taxon>Candidatus Manganitrophaceae</taxon>
        <taxon>Candidatus Manganitrophus</taxon>
    </lineage>
</organism>
<dbReference type="Pfam" id="PF00483">
    <property type="entry name" value="NTP_transferase"/>
    <property type="match status" value="1"/>
</dbReference>
<sequence>MTDRFQPSDLCGIILAAGEGKRLQPLIRRWRGDDLPKQYVQFTESRSLLQQTIDRARRLIPSDRLFTIVDRKHLGYAEVWRQIENRPRGTVILQPENKETGPGVLLPLMRIYKYHPNSTVVIFPSDHFIRQENLFIDHVDLACRLVAEDPSRLILLGMQPTGPDPEYGYILPGGEIGHLNPSGVLEAIRFIEKPEARAASELVRRGGLWNTMVMVVKTKRLLALARAVAPELLGSFDTLLDAIGTPEEVEAAQAIYQNIPSINFSKDLLERFPLRDPSSLAVLPVRGVYWSDWGSVHRVVSDLRKMGQISPLLSMETDESLLVGQSR</sequence>
<keyword evidence="3" id="KW-1185">Reference proteome</keyword>
<evidence type="ECO:0000259" key="1">
    <source>
        <dbReference type="Pfam" id="PF00483"/>
    </source>
</evidence>
<dbReference type="PANTHER" id="PTHR46390:SF1">
    <property type="entry name" value="MANNOSE-1-PHOSPHATE GUANYLYLTRANSFERASE"/>
    <property type="match status" value="1"/>
</dbReference>
<evidence type="ECO:0000313" key="3">
    <source>
        <dbReference type="Proteomes" id="UP000534783"/>
    </source>
</evidence>
<dbReference type="PANTHER" id="PTHR46390">
    <property type="entry name" value="MANNOSE-1-PHOSPHATE GUANYLYLTRANSFERASE"/>
    <property type="match status" value="1"/>
</dbReference>
<dbReference type="InterPro" id="IPR005835">
    <property type="entry name" value="NTP_transferase_dom"/>
</dbReference>
<dbReference type="InterPro" id="IPR029044">
    <property type="entry name" value="Nucleotide-diphossugar_trans"/>
</dbReference>
<dbReference type="Proteomes" id="UP000534783">
    <property type="component" value="Unassembled WGS sequence"/>
</dbReference>
<accession>A0A7X6IA05</accession>
<reference evidence="2 3" key="1">
    <citation type="journal article" date="2020" name="Nature">
        <title>Bacterial chemolithoautotrophy via manganese oxidation.</title>
        <authorList>
            <person name="Yu H."/>
            <person name="Leadbetter J.R."/>
        </authorList>
    </citation>
    <scope>NUCLEOTIDE SEQUENCE [LARGE SCALE GENOMIC DNA]</scope>
    <source>
        <strain evidence="2 3">Mn-1</strain>
    </source>
</reference>
<evidence type="ECO:0000313" key="2">
    <source>
        <dbReference type="EMBL" id="NKE69981.1"/>
    </source>
</evidence>
<dbReference type="InterPro" id="IPR051161">
    <property type="entry name" value="Mannose-6P_isomerase_type2"/>
</dbReference>